<evidence type="ECO:0000313" key="9">
    <source>
        <dbReference type="Proteomes" id="UP001305414"/>
    </source>
</evidence>
<dbReference type="FunFam" id="3.30.160.60:FF:000072">
    <property type="entry name" value="zinc finger protein 143 isoform X1"/>
    <property type="match status" value="1"/>
</dbReference>
<dbReference type="GO" id="GO:0000978">
    <property type="term" value="F:RNA polymerase II cis-regulatory region sequence-specific DNA binding"/>
    <property type="evidence" value="ECO:0007669"/>
    <property type="project" value="UniProtKB-ARBA"/>
</dbReference>
<feature type="compositionally biased region" description="Polar residues" evidence="6">
    <location>
        <begin position="265"/>
        <end position="298"/>
    </location>
</feature>
<keyword evidence="2" id="KW-0677">Repeat</keyword>
<dbReference type="Proteomes" id="UP001305414">
    <property type="component" value="Unassembled WGS sequence"/>
</dbReference>
<accession>A0AAN7UWK4</accession>
<dbReference type="EMBL" id="JAWHQM010000025">
    <property type="protein sequence ID" value="KAK5632459.1"/>
    <property type="molecule type" value="Genomic_DNA"/>
</dbReference>
<feature type="compositionally biased region" description="Low complexity" evidence="6">
    <location>
        <begin position="247"/>
        <end position="260"/>
    </location>
</feature>
<keyword evidence="4" id="KW-0862">Zinc</keyword>
<dbReference type="InterPro" id="IPR036236">
    <property type="entry name" value="Znf_C2H2_sf"/>
</dbReference>
<sequence>MELLELVDNEPTARPFRCDWNPCGKSFNRKSDLQRHYRIHTNDRPYECTAPGCNKSFIQRSALTVHIRTHTGEKPHKCQHPGCGKRFSDSSSLARHRRIHTGKRPYSFCRKTTMVKHQRRSHQKGMHLSELDDCSSESDSGESPTTPTQRAESWAPYHQLPSNIPGHPLHRPTTFGDFGSHMDEYAAQAQYPHRHSISTSDAHEYQESSVPEQHRGMHMLNRLQIPPNPYYVPEQNNPAVATMNTNSMQQYQSSPSQSERPPQEITGNLNGSMQNVPSHYSPSGTVRGSSSQSGYFHPGQSQVIDQQLMAQIRQQLQQQSIHPMSQIPTVQPMHGAQEQFQHQPGHHSGQWYNEIPYQAPMEVATIGQIPTYGSVLFDNWEYKPEDDPTMQMPSARIDSM</sequence>
<evidence type="ECO:0000256" key="4">
    <source>
        <dbReference type="ARBA" id="ARBA00022833"/>
    </source>
</evidence>
<evidence type="ECO:0000256" key="3">
    <source>
        <dbReference type="ARBA" id="ARBA00022771"/>
    </source>
</evidence>
<evidence type="ECO:0000256" key="5">
    <source>
        <dbReference type="PROSITE-ProRule" id="PRU00042"/>
    </source>
</evidence>
<name>A0AAN7UWK4_9PEZI</name>
<evidence type="ECO:0000256" key="2">
    <source>
        <dbReference type="ARBA" id="ARBA00022737"/>
    </source>
</evidence>
<keyword evidence="3 5" id="KW-0863">Zinc-finger</keyword>
<dbReference type="InterPro" id="IPR050329">
    <property type="entry name" value="GLI_C2H2-zinc-finger"/>
</dbReference>
<dbReference type="SMART" id="SM00355">
    <property type="entry name" value="ZnF_C2H2"/>
    <property type="match status" value="4"/>
</dbReference>
<dbReference type="SUPFAM" id="SSF57667">
    <property type="entry name" value="beta-beta-alpha zinc fingers"/>
    <property type="match status" value="2"/>
</dbReference>
<feature type="domain" description="C2H2-type" evidence="7">
    <location>
        <begin position="76"/>
        <end position="105"/>
    </location>
</feature>
<dbReference type="FunFam" id="3.30.160.60:FF:000125">
    <property type="entry name" value="Putative zinc finger protein 143"/>
    <property type="match status" value="1"/>
</dbReference>
<proteinExistence type="predicted"/>
<dbReference type="FunFam" id="3.30.160.60:FF:002343">
    <property type="entry name" value="Zinc finger protein 33A"/>
    <property type="match status" value="1"/>
</dbReference>
<dbReference type="PROSITE" id="PS50157">
    <property type="entry name" value="ZINC_FINGER_C2H2_2"/>
    <property type="match status" value="3"/>
</dbReference>
<feature type="compositionally biased region" description="Basic residues" evidence="6">
    <location>
        <begin position="94"/>
        <end position="103"/>
    </location>
</feature>
<evidence type="ECO:0000313" key="8">
    <source>
        <dbReference type="EMBL" id="KAK5632459.1"/>
    </source>
</evidence>
<dbReference type="AlphaFoldDB" id="A0AAN7UWK4"/>
<evidence type="ECO:0000259" key="7">
    <source>
        <dbReference type="PROSITE" id="PS50157"/>
    </source>
</evidence>
<dbReference type="Pfam" id="PF00096">
    <property type="entry name" value="zf-C2H2"/>
    <property type="match status" value="3"/>
</dbReference>
<feature type="domain" description="C2H2-type" evidence="7">
    <location>
        <begin position="16"/>
        <end position="45"/>
    </location>
</feature>
<reference evidence="8 9" key="1">
    <citation type="submission" date="2023-10" db="EMBL/GenBank/DDBJ databases">
        <title>Draft genome sequence of Xylaria bambusicola isolate GMP-LS, the root and basal stem rot pathogen of sugarcane in Indonesia.</title>
        <authorList>
            <person name="Selvaraj P."/>
            <person name="Muralishankar V."/>
            <person name="Muruganantham S."/>
            <person name="Sp S."/>
            <person name="Haryani S."/>
            <person name="Lau K.J.X."/>
            <person name="Naqvi N.I."/>
        </authorList>
    </citation>
    <scope>NUCLEOTIDE SEQUENCE [LARGE SCALE GENOMIC DNA]</scope>
    <source>
        <strain evidence="8">GMP-LS</strain>
    </source>
</reference>
<feature type="domain" description="C2H2-type" evidence="7">
    <location>
        <begin position="46"/>
        <end position="75"/>
    </location>
</feature>
<feature type="compositionally biased region" description="Acidic residues" evidence="6">
    <location>
        <begin position="131"/>
        <end position="140"/>
    </location>
</feature>
<dbReference type="GO" id="GO:0005634">
    <property type="term" value="C:nucleus"/>
    <property type="evidence" value="ECO:0007669"/>
    <property type="project" value="UniProtKB-ARBA"/>
</dbReference>
<feature type="region of interest" description="Disordered" evidence="6">
    <location>
        <begin position="247"/>
        <end position="298"/>
    </location>
</feature>
<evidence type="ECO:0000256" key="1">
    <source>
        <dbReference type="ARBA" id="ARBA00022723"/>
    </source>
</evidence>
<keyword evidence="1" id="KW-0479">Metal-binding</keyword>
<dbReference type="PANTHER" id="PTHR19818">
    <property type="entry name" value="ZINC FINGER PROTEIN ZIC AND GLI"/>
    <property type="match status" value="1"/>
</dbReference>
<dbReference type="InterPro" id="IPR013087">
    <property type="entry name" value="Znf_C2H2_type"/>
</dbReference>
<protein>
    <recommendedName>
        <fullName evidence="7">C2H2-type domain-containing protein</fullName>
    </recommendedName>
</protein>
<evidence type="ECO:0000256" key="6">
    <source>
        <dbReference type="SAM" id="MobiDB-lite"/>
    </source>
</evidence>
<dbReference type="GO" id="GO:0008270">
    <property type="term" value="F:zinc ion binding"/>
    <property type="evidence" value="ECO:0007669"/>
    <property type="project" value="UniProtKB-KW"/>
</dbReference>
<feature type="region of interest" description="Disordered" evidence="6">
    <location>
        <begin position="72"/>
        <end position="179"/>
    </location>
</feature>
<dbReference type="PROSITE" id="PS00028">
    <property type="entry name" value="ZINC_FINGER_C2H2_1"/>
    <property type="match status" value="3"/>
</dbReference>
<dbReference type="GO" id="GO:0000981">
    <property type="term" value="F:DNA-binding transcription factor activity, RNA polymerase II-specific"/>
    <property type="evidence" value="ECO:0007669"/>
    <property type="project" value="TreeGrafter"/>
</dbReference>
<feature type="region of interest" description="Disordered" evidence="6">
    <location>
        <begin position="191"/>
        <end position="212"/>
    </location>
</feature>
<dbReference type="PANTHER" id="PTHR19818:SF159">
    <property type="entry name" value="C2H2-TYPE DOMAIN-CONTAINING PROTEIN"/>
    <property type="match status" value="1"/>
</dbReference>
<dbReference type="GO" id="GO:0045944">
    <property type="term" value="P:positive regulation of transcription by RNA polymerase II"/>
    <property type="evidence" value="ECO:0007669"/>
    <property type="project" value="UniProtKB-ARBA"/>
</dbReference>
<comment type="caution">
    <text evidence="8">The sequence shown here is derived from an EMBL/GenBank/DDBJ whole genome shotgun (WGS) entry which is preliminary data.</text>
</comment>
<gene>
    <name evidence="8" type="ORF">RRF57_008173</name>
</gene>
<feature type="compositionally biased region" description="Basic residues" evidence="6">
    <location>
        <begin position="113"/>
        <end position="125"/>
    </location>
</feature>
<dbReference type="Gene3D" id="3.30.160.60">
    <property type="entry name" value="Classic Zinc Finger"/>
    <property type="match status" value="3"/>
</dbReference>
<keyword evidence="9" id="KW-1185">Reference proteome</keyword>
<organism evidence="8 9">
    <name type="scientific">Xylaria bambusicola</name>
    <dbReference type="NCBI Taxonomy" id="326684"/>
    <lineage>
        <taxon>Eukaryota</taxon>
        <taxon>Fungi</taxon>
        <taxon>Dikarya</taxon>
        <taxon>Ascomycota</taxon>
        <taxon>Pezizomycotina</taxon>
        <taxon>Sordariomycetes</taxon>
        <taxon>Xylariomycetidae</taxon>
        <taxon>Xylariales</taxon>
        <taxon>Xylariaceae</taxon>
        <taxon>Xylaria</taxon>
    </lineage>
</organism>